<keyword evidence="7 11" id="KW-0573">Peptidoglycan synthesis</keyword>
<evidence type="ECO:0000313" key="13">
    <source>
        <dbReference type="EMBL" id="RMJ04199.1"/>
    </source>
</evidence>
<accession>A0A3M2RGB7</accession>
<sequence>MKKKTKNSFAQRILRLFLWCAAGAVALIFSVILLFRFVNPPTSAFMLSYQLSDAKPALQHQWVPLSEISDWMPLAVMASEDQRFLEHHGVDFQAVQKAVSEYQAGEGLRGASTITQQTAKNLFLWNGRSFVRKAIEAGLALTIDALWPKRRILEVYLNIAEFGTGIYGVQAASRAYYGIPAGVLSARQAAQLAAVLPNPKVLSVSAPSVYVQERVSWIQRQMGQLSRWGYLDAL</sequence>
<dbReference type="GO" id="GO:0008360">
    <property type="term" value="P:regulation of cell shape"/>
    <property type="evidence" value="ECO:0007669"/>
    <property type="project" value="UniProtKB-KW"/>
</dbReference>
<dbReference type="PANTHER" id="PTHR30400:SF0">
    <property type="entry name" value="BIOSYNTHETIC PEPTIDOGLYCAN TRANSGLYCOSYLASE"/>
    <property type="match status" value="1"/>
</dbReference>
<dbReference type="HAMAP" id="MF_00766">
    <property type="entry name" value="PGT_MtgA"/>
    <property type="match status" value="1"/>
</dbReference>
<comment type="catalytic activity">
    <reaction evidence="11">
        <text>[GlcNAc-(1-&gt;4)-Mur2Ac(oyl-L-Ala-gamma-D-Glu-L-Lys-D-Ala-D-Ala)](n)-di-trans,octa-cis-undecaprenyl diphosphate + beta-D-GlcNAc-(1-&gt;4)-Mur2Ac(oyl-L-Ala-gamma-D-Glu-L-Lys-D-Ala-D-Ala)-di-trans,octa-cis-undecaprenyl diphosphate = [GlcNAc-(1-&gt;4)-Mur2Ac(oyl-L-Ala-gamma-D-Glu-L-Lys-D-Ala-D-Ala)](n+1)-di-trans,octa-cis-undecaprenyl diphosphate + di-trans,octa-cis-undecaprenyl diphosphate + H(+)</text>
        <dbReference type="Rhea" id="RHEA:23708"/>
        <dbReference type="Rhea" id="RHEA-COMP:9602"/>
        <dbReference type="Rhea" id="RHEA-COMP:9603"/>
        <dbReference type="ChEBI" id="CHEBI:15378"/>
        <dbReference type="ChEBI" id="CHEBI:58405"/>
        <dbReference type="ChEBI" id="CHEBI:60033"/>
        <dbReference type="ChEBI" id="CHEBI:78435"/>
        <dbReference type="EC" id="2.4.99.28"/>
    </reaction>
</comment>
<evidence type="ECO:0000256" key="4">
    <source>
        <dbReference type="ARBA" id="ARBA00022679"/>
    </source>
</evidence>
<keyword evidence="6 11" id="KW-0133">Cell shape</keyword>
<evidence type="ECO:0000256" key="11">
    <source>
        <dbReference type="HAMAP-Rule" id="MF_00766"/>
    </source>
</evidence>
<comment type="pathway">
    <text evidence="11">Cell wall biogenesis; peptidoglycan biosynthesis.</text>
</comment>
<comment type="subcellular location">
    <subcellularLocation>
        <location evidence="11">Cell inner membrane</location>
        <topology evidence="11">Single-pass membrane protein</topology>
    </subcellularLocation>
</comment>
<dbReference type="Pfam" id="PF00912">
    <property type="entry name" value="Transgly"/>
    <property type="match status" value="1"/>
</dbReference>
<comment type="function">
    <text evidence="11">Peptidoglycan polymerase that catalyzes glycan chain elongation from lipid-linked precursors.</text>
</comment>
<dbReference type="UniPathway" id="UPA00219"/>
<evidence type="ECO:0000256" key="2">
    <source>
        <dbReference type="ARBA" id="ARBA00022519"/>
    </source>
</evidence>
<dbReference type="OrthoDB" id="9766909at2"/>
<dbReference type="InterPro" id="IPR001264">
    <property type="entry name" value="Glyco_trans_51"/>
</dbReference>
<dbReference type="GO" id="GO:0071555">
    <property type="term" value="P:cell wall organization"/>
    <property type="evidence" value="ECO:0007669"/>
    <property type="project" value="UniProtKB-KW"/>
</dbReference>
<dbReference type="InterPro" id="IPR036950">
    <property type="entry name" value="PBP_transglycosylase"/>
</dbReference>
<dbReference type="GO" id="GO:0009252">
    <property type="term" value="P:peptidoglycan biosynthetic process"/>
    <property type="evidence" value="ECO:0007669"/>
    <property type="project" value="UniProtKB-UniRule"/>
</dbReference>
<dbReference type="EMBL" id="QMDL01000002">
    <property type="protein sequence ID" value="RMJ04199.1"/>
    <property type="molecule type" value="Genomic_DNA"/>
</dbReference>
<organism evidence="13 14">
    <name type="scientific">Marinobacter litoralis</name>
    <dbReference type="NCBI Taxonomy" id="187981"/>
    <lineage>
        <taxon>Bacteria</taxon>
        <taxon>Pseudomonadati</taxon>
        <taxon>Pseudomonadota</taxon>
        <taxon>Gammaproteobacteria</taxon>
        <taxon>Pseudomonadales</taxon>
        <taxon>Marinobacteraceae</taxon>
        <taxon>Marinobacter</taxon>
    </lineage>
</organism>
<evidence type="ECO:0000256" key="5">
    <source>
        <dbReference type="ARBA" id="ARBA00022692"/>
    </source>
</evidence>
<dbReference type="GO" id="GO:0005886">
    <property type="term" value="C:plasma membrane"/>
    <property type="evidence" value="ECO:0007669"/>
    <property type="project" value="UniProtKB-SubCell"/>
</dbReference>
<dbReference type="SUPFAM" id="SSF53955">
    <property type="entry name" value="Lysozyme-like"/>
    <property type="match status" value="1"/>
</dbReference>
<keyword evidence="1 11" id="KW-1003">Cell membrane</keyword>
<dbReference type="GO" id="GO:0016763">
    <property type="term" value="F:pentosyltransferase activity"/>
    <property type="evidence" value="ECO:0007669"/>
    <property type="project" value="InterPro"/>
</dbReference>
<dbReference type="InterPro" id="IPR011812">
    <property type="entry name" value="Pep_trsgly"/>
</dbReference>
<evidence type="ECO:0000256" key="7">
    <source>
        <dbReference type="ARBA" id="ARBA00022984"/>
    </source>
</evidence>
<reference evidence="13 14" key="1">
    <citation type="submission" date="2018-08" db="EMBL/GenBank/DDBJ databases">
        <title>Whole Genome Sequence of the Moderate Halophilic Marine Bacterium Marinobacter litoralis Sw-45.</title>
        <authorList>
            <person name="Musa H."/>
        </authorList>
    </citation>
    <scope>NUCLEOTIDE SEQUENCE [LARGE SCALE GENOMIC DNA]</scope>
    <source>
        <strain evidence="13 14">Sw-45</strain>
    </source>
</reference>
<dbReference type="PANTHER" id="PTHR30400">
    <property type="entry name" value="MONOFUNCTIONAL BIOSYNTHETIC PEPTIDOGLYCAN TRANSGLYCOSYLASE"/>
    <property type="match status" value="1"/>
</dbReference>
<keyword evidence="4 11" id="KW-0808">Transferase</keyword>
<feature type="domain" description="Glycosyl transferase family 51" evidence="12">
    <location>
        <begin position="57"/>
        <end position="222"/>
    </location>
</feature>
<dbReference type="EC" id="2.4.99.28" evidence="11"/>
<protein>
    <recommendedName>
        <fullName evidence="11">Biosynthetic peptidoglycan transglycosylase</fullName>
        <ecNumber evidence="11">2.4.99.28</ecNumber>
    </recommendedName>
    <alternativeName>
        <fullName evidence="11">Glycan polymerase</fullName>
    </alternativeName>
    <alternativeName>
        <fullName evidence="11">Peptidoglycan glycosyltransferase MtgA</fullName>
        <shortName evidence="11">PGT</shortName>
    </alternativeName>
</protein>
<dbReference type="Proteomes" id="UP000265903">
    <property type="component" value="Unassembled WGS sequence"/>
</dbReference>
<evidence type="ECO:0000256" key="8">
    <source>
        <dbReference type="ARBA" id="ARBA00022989"/>
    </source>
</evidence>
<keyword evidence="2 11" id="KW-0997">Cell inner membrane</keyword>
<proteinExistence type="inferred from homology"/>
<keyword evidence="10 11" id="KW-0961">Cell wall biogenesis/degradation</keyword>
<dbReference type="Gene3D" id="1.10.3810.10">
    <property type="entry name" value="Biosynthetic peptidoglycan transglycosylase-like"/>
    <property type="match status" value="1"/>
</dbReference>
<comment type="caution">
    <text evidence="13">The sequence shown here is derived from an EMBL/GenBank/DDBJ whole genome shotgun (WGS) entry which is preliminary data.</text>
</comment>
<comment type="similarity">
    <text evidence="11">Belongs to the glycosyltransferase 51 family.</text>
</comment>
<evidence type="ECO:0000259" key="12">
    <source>
        <dbReference type="Pfam" id="PF00912"/>
    </source>
</evidence>
<gene>
    <name evidence="13" type="primary">pbpF</name>
    <name evidence="11" type="synonym">mtgA</name>
    <name evidence="13" type="ORF">DOQ08_01519</name>
</gene>
<keyword evidence="5 11" id="KW-0812">Transmembrane</keyword>
<dbReference type="AlphaFoldDB" id="A0A3M2RGB7"/>
<dbReference type="GO" id="GO:0008955">
    <property type="term" value="F:peptidoglycan glycosyltransferase activity"/>
    <property type="evidence" value="ECO:0007669"/>
    <property type="project" value="UniProtKB-UniRule"/>
</dbReference>
<dbReference type="InterPro" id="IPR023346">
    <property type="entry name" value="Lysozyme-like_dom_sf"/>
</dbReference>
<evidence type="ECO:0000256" key="1">
    <source>
        <dbReference type="ARBA" id="ARBA00022475"/>
    </source>
</evidence>
<keyword evidence="8 11" id="KW-1133">Transmembrane helix</keyword>
<dbReference type="RefSeq" id="WP_114334297.1">
    <property type="nucleotide sequence ID" value="NZ_QMDL01000002.1"/>
</dbReference>
<evidence type="ECO:0000313" key="14">
    <source>
        <dbReference type="Proteomes" id="UP000265903"/>
    </source>
</evidence>
<evidence type="ECO:0000256" key="9">
    <source>
        <dbReference type="ARBA" id="ARBA00023136"/>
    </source>
</evidence>
<evidence type="ECO:0000256" key="3">
    <source>
        <dbReference type="ARBA" id="ARBA00022676"/>
    </source>
</evidence>
<dbReference type="NCBIfam" id="TIGR02070">
    <property type="entry name" value="mono_pep_trsgly"/>
    <property type="match status" value="1"/>
</dbReference>
<dbReference type="GO" id="GO:0009274">
    <property type="term" value="C:peptidoglycan-based cell wall"/>
    <property type="evidence" value="ECO:0007669"/>
    <property type="project" value="InterPro"/>
</dbReference>
<keyword evidence="14" id="KW-1185">Reference proteome</keyword>
<evidence type="ECO:0000256" key="6">
    <source>
        <dbReference type="ARBA" id="ARBA00022960"/>
    </source>
</evidence>
<keyword evidence="3 11" id="KW-0328">Glycosyltransferase</keyword>
<evidence type="ECO:0000256" key="10">
    <source>
        <dbReference type="ARBA" id="ARBA00023316"/>
    </source>
</evidence>
<keyword evidence="9 11" id="KW-0472">Membrane</keyword>
<name>A0A3M2RGB7_9GAMM</name>
<feature type="transmembrane region" description="Helical" evidence="11">
    <location>
        <begin position="16"/>
        <end position="38"/>
    </location>
</feature>